<keyword evidence="1" id="KW-0378">Hydrolase</keyword>
<dbReference type="GO" id="GO:0008138">
    <property type="term" value="F:protein tyrosine/serine/threonine phosphatase activity"/>
    <property type="evidence" value="ECO:0007669"/>
    <property type="project" value="TreeGrafter"/>
</dbReference>
<dbReference type="GO" id="GO:0005634">
    <property type="term" value="C:nucleus"/>
    <property type="evidence" value="ECO:0007669"/>
    <property type="project" value="GOC"/>
</dbReference>
<evidence type="ECO:0000259" key="5">
    <source>
        <dbReference type="PROSITE" id="PS50056"/>
    </source>
</evidence>
<evidence type="ECO:0000256" key="3">
    <source>
        <dbReference type="SAM" id="MobiDB-lite"/>
    </source>
</evidence>
<evidence type="ECO:0008006" key="8">
    <source>
        <dbReference type="Google" id="ProtNLM"/>
    </source>
</evidence>
<reference evidence="6" key="1">
    <citation type="submission" date="2023-02" db="EMBL/GenBank/DDBJ databases">
        <title>Mating type loci evolution in Malassezia.</title>
        <authorList>
            <person name="Coelho M.A."/>
        </authorList>
    </citation>
    <scope>NUCLEOTIDE SEQUENCE</scope>
    <source>
        <strain evidence="6">CBS 14136</strain>
    </source>
</reference>
<feature type="domain" description="Tyrosine-protein phosphatase" evidence="4">
    <location>
        <begin position="522"/>
        <end position="679"/>
    </location>
</feature>
<keyword evidence="7" id="KW-1185">Reference proteome</keyword>
<dbReference type="InterPro" id="IPR000340">
    <property type="entry name" value="Dual-sp_phosphatase_cat-dom"/>
</dbReference>
<dbReference type="InterPro" id="IPR000387">
    <property type="entry name" value="Tyr_Pase_dom"/>
</dbReference>
<keyword evidence="2" id="KW-0904">Protein phosphatase</keyword>
<dbReference type="PROSITE" id="PS50054">
    <property type="entry name" value="TYR_PHOSPHATASE_DUAL"/>
    <property type="match status" value="1"/>
</dbReference>
<gene>
    <name evidence="6" type="ORF">MPSI1_003097</name>
</gene>
<dbReference type="InterPro" id="IPR016130">
    <property type="entry name" value="Tyr_Pase_AS"/>
</dbReference>
<dbReference type="SUPFAM" id="SSF52799">
    <property type="entry name" value="(Phosphotyrosine protein) phosphatases II"/>
    <property type="match status" value="2"/>
</dbReference>
<dbReference type="InterPro" id="IPR053239">
    <property type="entry name" value="Dual_spec_PTase"/>
</dbReference>
<evidence type="ECO:0000256" key="1">
    <source>
        <dbReference type="ARBA" id="ARBA00022801"/>
    </source>
</evidence>
<dbReference type="PANTHER" id="PTHR47550">
    <property type="entry name" value="DUAL SPECIFICITY PROTEIN PHOSPHATASE PPS1"/>
    <property type="match status" value="1"/>
</dbReference>
<evidence type="ECO:0000256" key="2">
    <source>
        <dbReference type="ARBA" id="ARBA00022912"/>
    </source>
</evidence>
<feature type="domain" description="Tyrosine specific protein phosphatases" evidence="5">
    <location>
        <begin position="598"/>
        <end position="666"/>
    </location>
</feature>
<dbReference type="InterPro" id="IPR029021">
    <property type="entry name" value="Prot-tyrosine_phosphatase-like"/>
</dbReference>
<dbReference type="InterPro" id="IPR020422">
    <property type="entry name" value="TYR_PHOSPHATASE_DUAL_dom"/>
</dbReference>
<dbReference type="Pfam" id="PF00782">
    <property type="entry name" value="DSPc"/>
    <property type="match status" value="1"/>
</dbReference>
<dbReference type="SMART" id="SM00195">
    <property type="entry name" value="DSPc"/>
    <property type="match status" value="1"/>
</dbReference>
<dbReference type="EMBL" id="CP118378">
    <property type="protein sequence ID" value="WFD44429.1"/>
    <property type="molecule type" value="Genomic_DNA"/>
</dbReference>
<dbReference type="PROSITE" id="PS00383">
    <property type="entry name" value="TYR_PHOSPHATASE_1"/>
    <property type="match status" value="1"/>
</dbReference>
<feature type="region of interest" description="Disordered" evidence="3">
    <location>
        <begin position="144"/>
        <end position="170"/>
    </location>
</feature>
<dbReference type="Gene3D" id="3.90.190.10">
    <property type="entry name" value="Protein tyrosine phosphatase superfamily"/>
    <property type="match status" value="2"/>
</dbReference>
<name>A0AAF0JFI2_9BASI</name>
<protein>
    <recommendedName>
        <fullName evidence="8">Protein-tyrosine-phosphatase</fullName>
    </recommendedName>
</protein>
<sequence>MSATGVAMRALNAGPPLADAERRMLNTPGSRVRNPATSLMNAEPTYGLHHPDLESYAPIDTSDLDADNVPLHLATAPPVRAINASQYATIYHQYSAVDVPCEAVFPYLYCGHRGPSAQIEFFSQGRSPQAPRYRGLSVVRVSDQKEASDETASGLQGNFKDPSGVAHHHAELLSSQAPEETLRYKTNSSGAVVAHDAQFRPQVRSRRANTRSFQTQSLIYTMLSDIVVYSPEGLTDKARATALAFRYAQQRFYQDRMAENLGGLKYNVFIITDSFETLQSKYPDLVAIDLYGNPWNSVHFLMREQDEMYRMAIASEIAPNLYLGSSQDFQPNIALPQDAPFEGAPTFSIGLEAFEESNPPTSSFLFKATESFKAFDRHVKEGKRVQVPTAHLECPTGTSHVLGVDQLRVVTSDIMNLVAWVQLHVSPDQIQPPSVARRALVYCNDGYTESSVFALSYLMYTQQISLQQAFLRLHVQYNRPFFIFRKDLELLRALEKSMVNDVSSAPDPQSDWSNDPHFDGSLPSRILPFLYLGNMQHARNARMLKAMGITHVVSVGECVANDPENRSPYSLGEAEADQSIAVHHIRNVADDGTDSLREMMCDAVGFIEQARKSGGRALVHCRIGVSRSSTMVIAYIMAHLDITLIDAYLLVRSRRLNVLIQPHLLFFWELRGWETALAARLQRCVADSKLHPFTVDMDIGAGRGQYGLAYADYAPAGKRSVTWSYFCREIAALNARYCIDSS</sequence>
<dbReference type="AlphaFoldDB" id="A0AAF0JFI2"/>
<accession>A0AAF0JFI2</accession>
<organism evidence="6 7">
    <name type="scientific">Malassezia psittaci</name>
    <dbReference type="NCBI Taxonomy" id="1821823"/>
    <lineage>
        <taxon>Eukaryota</taxon>
        <taxon>Fungi</taxon>
        <taxon>Dikarya</taxon>
        <taxon>Basidiomycota</taxon>
        <taxon>Ustilaginomycotina</taxon>
        <taxon>Malasseziomycetes</taxon>
        <taxon>Malasseziales</taxon>
        <taxon>Malasseziaceae</taxon>
        <taxon>Malassezia</taxon>
    </lineage>
</organism>
<evidence type="ECO:0000313" key="6">
    <source>
        <dbReference type="EMBL" id="WFD44429.1"/>
    </source>
</evidence>
<evidence type="ECO:0000259" key="4">
    <source>
        <dbReference type="PROSITE" id="PS50054"/>
    </source>
</evidence>
<dbReference type="GO" id="GO:0033260">
    <property type="term" value="P:nuclear DNA replication"/>
    <property type="evidence" value="ECO:0007669"/>
    <property type="project" value="TreeGrafter"/>
</dbReference>
<dbReference type="PANTHER" id="PTHR47550:SF1">
    <property type="entry name" value="DUAL SPECIFICITY PROTEIN PHOSPHATASE PPS1"/>
    <property type="match status" value="1"/>
</dbReference>
<proteinExistence type="predicted"/>
<dbReference type="Proteomes" id="UP001214628">
    <property type="component" value="Chromosome 4"/>
</dbReference>
<evidence type="ECO:0000313" key="7">
    <source>
        <dbReference type="Proteomes" id="UP001214628"/>
    </source>
</evidence>
<dbReference type="PROSITE" id="PS50056">
    <property type="entry name" value="TYR_PHOSPHATASE_2"/>
    <property type="match status" value="1"/>
</dbReference>